<dbReference type="InterPro" id="IPR006258">
    <property type="entry name" value="Lipoamide_DH"/>
</dbReference>
<comment type="miscellaneous">
    <text evidence="13">The active site is a redox-active disulfide bond.</text>
</comment>
<evidence type="ECO:0000256" key="4">
    <source>
        <dbReference type="ARBA" id="ARBA00022827"/>
    </source>
</evidence>
<evidence type="ECO:0000256" key="5">
    <source>
        <dbReference type="ARBA" id="ARBA00023002"/>
    </source>
</evidence>
<dbReference type="InterPro" id="IPR001100">
    <property type="entry name" value="Pyr_nuc-diS_OxRdtase"/>
</dbReference>
<evidence type="ECO:0000256" key="8">
    <source>
        <dbReference type="ARBA" id="ARBA00023284"/>
    </source>
</evidence>
<feature type="domain" description="FAD/NAD(P)-binding" evidence="15">
    <location>
        <begin position="4"/>
        <end position="339"/>
    </location>
</feature>
<dbReference type="PRINTS" id="PR00411">
    <property type="entry name" value="PNDRDTASEI"/>
</dbReference>
<dbReference type="Pfam" id="PF02852">
    <property type="entry name" value="Pyr_redox_dim"/>
    <property type="match status" value="1"/>
</dbReference>
<dbReference type="SUPFAM" id="SSF51905">
    <property type="entry name" value="FAD/NAD(P)-binding domain"/>
    <property type="match status" value="1"/>
</dbReference>
<dbReference type="InterPro" id="IPR050151">
    <property type="entry name" value="Class-I_Pyr_Nuc-Dis_Oxidored"/>
</dbReference>
<keyword evidence="8 13" id="KW-0676">Redox-active center</keyword>
<feature type="binding site" evidence="11">
    <location>
        <position position="322"/>
    </location>
    <ligand>
        <name>FAD</name>
        <dbReference type="ChEBI" id="CHEBI:57692"/>
    </ligand>
</feature>
<dbReference type="NCBIfam" id="TIGR01350">
    <property type="entry name" value="lipoamide_DH"/>
    <property type="match status" value="1"/>
</dbReference>
<dbReference type="SUPFAM" id="SSF55424">
    <property type="entry name" value="FAD/NAD-linked reductases, dimerisation (C-terminal) domain"/>
    <property type="match status" value="1"/>
</dbReference>
<dbReference type="PANTHER" id="PTHR22912">
    <property type="entry name" value="DISULFIDE OXIDOREDUCTASE"/>
    <property type="match status" value="1"/>
</dbReference>
<evidence type="ECO:0000256" key="3">
    <source>
        <dbReference type="ARBA" id="ARBA00022630"/>
    </source>
</evidence>
<proteinExistence type="inferred from homology"/>
<evidence type="ECO:0000313" key="17">
    <source>
        <dbReference type="Proteomes" id="UP000000442"/>
    </source>
</evidence>
<sequence length="477" mass="49842">MAEQIAIIGAGPGGYAAALRASSLGAKVTLVEREGVGGTCLNWGCIPSKIMKTTADLLLKFNEAQKYGINVQGPVALDMVALMARKQALIQTQQQGILSLLKKGRVTVLMGRAKIKAMGLLTVTDDSGTRTEIAFDRLILATGTIPLNVPAFAFNGRTILSSNDLLSLKQIPPSIIIVGGGVIGCEFAFILAALGSAVTVVEAMDRLLPLDSVDTACSKLLLREMKKRKIKVILDRSVTTCEPHDRGVSVMVGASPFSNLKTGATVTPVKIEVSAMAVCIGRTPLSKDLGLEAIGLKTDGQGWIPVNDAMETTIKGVYAIGDITGPANIMLAHVATHEAMVAAENATGGTRTMSYNAVPNAIFTMPEIGTVGLSEEGCQKKGIDAQCFTVNFRAIGKAQVMGEIAGEAKIVLERPSGRVLGLHLIGPHATDLIAEGALAVKKGLTISDLAETIHAHPTLAEIVSELALKATGKALHG</sequence>
<dbReference type="GO" id="GO:0050660">
    <property type="term" value="F:flavin adenine dinucleotide binding"/>
    <property type="evidence" value="ECO:0007669"/>
    <property type="project" value="InterPro"/>
</dbReference>
<dbReference type="PANTHER" id="PTHR22912:SF151">
    <property type="entry name" value="DIHYDROLIPOYL DEHYDROGENASE, MITOCHONDRIAL"/>
    <property type="match status" value="1"/>
</dbReference>
<dbReference type="PIRSF" id="PIRSF000350">
    <property type="entry name" value="Mercury_reductase_MerA"/>
    <property type="match status" value="1"/>
</dbReference>
<dbReference type="InterPro" id="IPR023753">
    <property type="entry name" value="FAD/NAD-binding_dom"/>
</dbReference>
<dbReference type="EMBL" id="CP001087">
    <property type="protein sequence ID" value="ACN15595.1"/>
    <property type="molecule type" value="Genomic_DNA"/>
</dbReference>
<keyword evidence="17" id="KW-1185">Reference proteome</keyword>
<keyword evidence="6 11" id="KW-0520">NAD</keyword>
<keyword evidence="3 13" id="KW-0285">Flavoprotein</keyword>
<keyword evidence="4 11" id="KW-0274">FAD</keyword>
<evidence type="ECO:0000256" key="11">
    <source>
        <dbReference type="PIRSR" id="PIRSR000350-3"/>
    </source>
</evidence>
<dbReference type="PROSITE" id="PS00076">
    <property type="entry name" value="PYRIDINE_REDOX_1"/>
    <property type="match status" value="1"/>
</dbReference>
<feature type="binding site" evidence="11">
    <location>
        <position position="49"/>
    </location>
    <ligand>
        <name>FAD</name>
        <dbReference type="ChEBI" id="CHEBI:57692"/>
    </ligand>
</feature>
<evidence type="ECO:0000256" key="13">
    <source>
        <dbReference type="RuleBase" id="RU003692"/>
    </source>
</evidence>
<evidence type="ECO:0000256" key="9">
    <source>
        <dbReference type="ARBA" id="ARBA00049187"/>
    </source>
</evidence>
<dbReference type="KEGG" id="dat:HRM2_25010"/>
<feature type="active site" description="Proton acceptor" evidence="10">
    <location>
        <position position="456"/>
    </location>
</feature>
<dbReference type="STRING" id="177437.HRM2_25010"/>
<dbReference type="RefSeq" id="WP_015904360.1">
    <property type="nucleotide sequence ID" value="NC_012108.1"/>
</dbReference>
<gene>
    <name evidence="16" type="primary">lpdA</name>
    <name evidence="16" type="ordered locus">HRM2_25010</name>
</gene>
<dbReference type="HOGENOM" id="CLU_016755_0_3_7"/>
<keyword evidence="5 13" id="KW-0560">Oxidoreductase</keyword>
<accession>C0QGU6</accession>
<dbReference type="PRINTS" id="PR00368">
    <property type="entry name" value="FADPNR"/>
</dbReference>
<evidence type="ECO:0000256" key="10">
    <source>
        <dbReference type="PIRSR" id="PIRSR000350-2"/>
    </source>
</evidence>
<dbReference type="FunFam" id="3.30.390.30:FF:000001">
    <property type="entry name" value="Dihydrolipoyl dehydrogenase"/>
    <property type="match status" value="1"/>
</dbReference>
<feature type="binding site" evidence="11">
    <location>
        <begin position="330"/>
        <end position="333"/>
    </location>
    <ligand>
        <name>FAD</name>
        <dbReference type="ChEBI" id="CHEBI:57692"/>
    </ligand>
</feature>
<evidence type="ECO:0000259" key="14">
    <source>
        <dbReference type="Pfam" id="PF02852"/>
    </source>
</evidence>
<organism evidence="16 17">
    <name type="scientific">Desulforapulum autotrophicum (strain ATCC 43914 / DSM 3382 / VKM B-1955 / HRM2)</name>
    <name type="common">Desulfobacterium autotrophicum</name>
    <dbReference type="NCBI Taxonomy" id="177437"/>
    <lineage>
        <taxon>Bacteria</taxon>
        <taxon>Pseudomonadati</taxon>
        <taxon>Thermodesulfobacteriota</taxon>
        <taxon>Desulfobacteria</taxon>
        <taxon>Desulfobacterales</taxon>
        <taxon>Desulfobacteraceae</taxon>
        <taxon>Desulforapulum</taxon>
    </lineage>
</organism>
<dbReference type="eggNOG" id="COG1249">
    <property type="taxonomic scope" value="Bacteria"/>
</dbReference>
<keyword evidence="7" id="KW-1015">Disulfide bond</keyword>
<name>C0QGU6_DESAH</name>
<feature type="domain" description="Pyridine nucleotide-disulphide oxidoreductase dimerisation" evidence="14">
    <location>
        <begin position="358"/>
        <end position="466"/>
    </location>
</feature>
<dbReference type="Gene3D" id="3.30.390.30">
    <property type="match status" value="1"/>
</dbReference>
<feature type="disulfide bond" description="Redox-active" evidence="12">
    <location>
        <begin position="40"/>
        <end position="45"/>
    </location>
</feature>
<dbReference type="OrthoDB" id="9786429at2"/>
<feature type="binding site" evidence="11">
    <location>
        <position position="281"/>
    </location>
    <ligand>
        <name>NAD(+)</name>
        <dbReference type="ChEBI" id="CHEBI:57540"/>
    </ligand>
</feature>
<dbReference type="Gene3D" id="3.50.50.60">
    <property type="entry name" value="FAD/NAD(P)-binding domain"/>
    <property type="match status" value="2"/>
</dbReference>
<evidence type="ECO:0000313" key="16">
    <source>
        <dbReference type="EMBL" id="ACN15595.1"/>
    </source>
</evidence>
<dbReference type="InterPro" id="IPR012999">
    <property type="entry name" value="Pyr_OxRdtase_I_AS"/>
</dbReference>
<evidence type="ECO:0000259" key="15">
    <source>
        <dbReference type="Pfam" id="PF07992"/>
    </source>
</evidence>
<dbReference type="GO" id="GO:0005737">
    <property type="term" value="C:cytoplasm"/>
    <property type="evidence" value="ECO:0007669"/>
    <property type="project" value="UniProtKB-ARBA"/>
</dbReference>
<evidence type="ECO:0000256" key="6">
    <source>
        <dbReference type="ARBA" id="ARBA00023027"/>
    </source>
</evidence>
<dbReference type="GO" id="GO:0006103">
    <property type="term" value="P:2-oxoglutarate metabolic process"/>
    <property type="evidence" value="ECO:0007669"/>
    <property type="project" value="TreeGrafter"/>
</dbReference>
<dbReference type="InterPro" id="IPR016156">
    <property type="entry name" value="FAD/NAD-linked_Rdtase_dimer_sf"/>
</dbReference>
<dbReference type="Pfam" id="PF07992">
    <property type="entry name" value="Pyr_redox_2"/>
    <property type="match status" value="1"/>
</dbReference>
<reference evidence="16 17" key="1">
    <citation type="journal article" date="2009" name="Environ. Microbiol.">
        <title>Genome sequence of Desulfobacterium autotrophicum HRM2, a marine sulfate reducer oxidizing organic carbon completely to carbon dioxide.</title>
        <authorList>
            <person name="Strittmatter A.W."/>
            <person name="Liesegang H."/>
            <person name="Rabus R."/>
            <person name="Decker I."/>
            <person name="Amann J."/>
            <person name="Andres S."/>
            <person name="Henne A."/>
            <person name="Fricke W.F."/>
            <person name="Martinez-Arias R."/>
            <person name="Bartels D."/>
            <person name="Goesmann A."/>
            <person name="Krause L."/>
            <person name="Puehler A."/>
            <person name="Klenk H.P."/>
            <person name="Richter M."/>
            <person name="Schuler M."/>
            <person name="Gloeckner F.O."/>
            <person name="Meyerdierks A."/>
            <person name="Gottschalk G."/>
            <person name="Amann R."/>
        </authorList>
    </citation>
    <scope>NUCLEOTIDE SEQUENCE [LARGE SCALE GENOMIC DNA]</scope>
    <source>
        <strain evidence="17">ATCC 43914 / DSM 3382 / HRM2</strain>
    </source>
</reference>
<evidence type="ECO:0000256" key="2">
    <source>
        <dbReference type="ARBA" id="ARBA00012608"/>
    </source>
</evidence>
<comment type="catalytic activity">
    <reaction evidence="9 13">
        <text>N(6)-[(R)-dihydrolipoyl]-L-lysyl-[protein] + NAD(+) = N(6)-[(R)-lipoyl]-L-lysyl-[protein] + NADH + H(+)</text>
        <dbReference type="Rhea" id="RHEA:15045"/>
        <dbReference type="Rhea" id="RHEA-COMP:10474"/>
        <dbReference type="Rhea" id="RHEA-COMP:10475"/>
        <dbReference type="ChEBI" id="CHEBI:15378"/>
        <dbReference type="ChEBI" id="CHEBI:57540"/>
        <dbReference type="ChEBI" id="CHEBI:57945"/>
        <dbReference type="ChEBI" id="CHEBI:83099"/>
        <dbReference type="ChEBI" id="CHEBI:83100"/>
        <dbReference type="EC" id="1.8.1.4"/>
    </reaction>
</comment>
<dbReference type="InterPro" id="IPR004099">
    <property type="entry name" value="Pyr_nucl-diS_OxRdtase_dimer"/>
</dbReference>
<dbReference type="EC" id="1.8.1.4" evidence="2 13"/>
<feature type="binding site" evidence="11">
    <location>
        <position position="202"/>
    </location>
    <ligand>
        <name>NAD(+)</name>
        <dbReference type="ChEBI" id="CHEBI:57540"/>
    </ligand>
</feature>
<dbReference type="Proteomes" id="UP000000442">
    <property type="component" value="Chromosome"/>
</dbReference>
<keyword evidence="11" id="KW-0547">Nucleotide-binding</keyword>
<dbReference type="GO" id="GO:0004148">
    <property type="term" value="F:dihydrolipoyl dehydrogenase (NADH) activity"/>
    <property type="evidence" value="ECO:0007669"/>
    <property type="project" value="UniProtKB-EC"/>
</dbReference>
<dbReference type="InterPro" id="IPR036188">
    <property type="entry name" value="FAD/NAD-bd_sf"/>
</dbReference>
<feature type="binding site" evidence="11">
    <location>
        <begin position="179"/>
        <end position="186"/>
    </location>
    <ligand>
        <name>NAD(+)</name>
        <dbReference type="ChEBI" id="CHEBI:57540"/>
    </ligand>
</feature>
<evidence type="ECO:0000256" key="1">
    <source>
        <dbReference type="ARBA" id="ARBA00007532"/>
    </source>
</evidence>
<protein>
    <recommendedName>
        <fullName evidence="2 13">Dihydrolipoyl dehydrogenase</fullName>
        <ecNumber evidence="2 13">1.8.1.4</ecNumber>
    </recommendedName>
</protein>
<comment type="similarity">
    <text evidence="1 13">Belongs to the class-I pyridine nucleotide-disulfide oxidoreductase family.</text>
</comment>
<dbReference type="AlphaFoldDB" id="C0QGU6"/>
<evidence type="ECO:0000256" key="12">
    <source>
        <dbReference type="PIRSR" id="PIRSR000350-4"/>
    </source>
</evidence>
<evidence type="ECO:0000256" key="7">
    <source>
        <dbReference type="ARBA" id="ARBA00023157"/>
    </source>
</evidence>
<comment type="cofactor">
    <cofactor evidence="11 13">
        <name>FAD</name>
        <dbReference type="ChEBI" id="CHEBI:57692"/>
    </cofactor>
    <text evidence="11 13">Binds 1 FAD per subunit.</text>
</comment>